<keyword evidence="2" id="KW-1185">Reference proteome</keyword>
<dbReference type="Proteomes" id="UP001489897">
    <property type="component" value="Unassembled WGS sequence"/>
</dbReference>
<dbReference type="EMBL" id="JAYMRV010000022">
    <property type="protein sequence ID" value="MEM5426743.1"/>
    <property type="molecule type" value="Genomic_DNA"/>
</dbReference>
<accession>A0ABU9S4H7</accession>
<sequence length="95" mass="10481">MSNYVVNRVEESGMYRARRCPGSLDLVLGKDVCRVLGPVGKAVWVGRLHDAILVDGVEAKADIVKLPWPVKSGRLPCSLHVRQTSLFTRFNHAAP</sequence>
<gene>
    <name evidence="1" type="ORF">VSR73_38065</name>
</gene>
<proteinExistence type="predicted"/>
<organism evidence="1 2">
    <name type="scientific">Paraburkholderia ferrariae</name>
    <dbReference type="NCBI Taxonomy" id="386056"/>
    <lineage>
        <taxon>Bacteria</taxon>
        <taxon>Pseudomonadati</taxon>
        <taxon>Pseudomonadota</taxon>
        <taxon>Betaproteobacteria</taxon>
        <taxon>Burkholderiales</taxon>
        <taxon>Burkholderiaceae</taxon>
        <taxon>Paraburkholderia</taxon>
    </lineage>
</organism>
<comment type="caution">
    <text evidence="1">The sequence shown here is derived from an EMBL/GenBank/DDBJ whole genome shotgun (WGS) entry which is preliminary data.</text>
</comment>
<protein>
    <submittedName>
        <fullName evidence="1">Uncharacterized protein</fullName>
    </submittedName>
</protein>
<name>A0ABU9S4H7_9BURK</name>
<reference evidence="1 2" key="1">
    <citation type="submission" date="2024-01" db="EMBL/GenBank/DDBJ databases">
        <title>The diversity of rhizobia nodulating Mimosa spp. in eleven states of Brazil covering several biomes is determined by host plant, location, and edaphic factors.</title>
        <authorList>
            <person name="Rouws L."/>
            <person name="Barauna A."/>
            <person name="Beukes C."/>
            <person name="De Faria S.M."/>
            <person name="Gross E."/>
            <person name="Dos Reis Junior F.B."/>
            <person name="Simon M."/>
            <person name="Maluk M."/>
            <person name="Odee D.W."/>
            <person name="Kenicer G."/>
            <person name="Young J.P.W."/>
            <person name="Reis V.M."/>
            <person name="Zilli J."/>
            <person name="James E.K."/>
        </authorList>
    </citation>
    <scope>NUCLEOTIDE SEQUENCE [LARGE SCALE GENOMIC DNA]</scope>
    <source>
        <strain evidence="1 2">JPY167</strain>
    </source>
</reference>
<dbReference type="RefSeq" id="WP_342950305.1">
    <property type="nucleotide sequence ID" value="NZ_JAYMRV010000022.1"/>
</dbReference>
<evidence type="ECO:0000313" key="1">
    <source>
        <dbReference type="EMBL" id="MEM5426743.1"/>
    </source>
</evidence>
<evidence type="ECO:0000313" key="2">
    <source>
        <dbReference type="Proteomes" id="UP001489897"/>
    </source>
</evidence>